<gene>
    <name evidence="6" type="ORF">DDF84_019010</name>
</gene>
<keyword evidence="2" id="KW-0238">DNA-binding</keyword>
<keyword evidence="1" id="KW-0805">Transcription regulation</keyword>
<dbReference type="EMBL" id="CP037901">
    <property type="protein sequence ID" value="QBP11894.1"/>
    <property type="molecule type" value="Genomic_DNA"/>
</dbReference>
<dbReference type="OrthoDB" id="8906692at2"/>
<dbReference type="AlphaFoldDB" id="A0A482IY74"/>
<evidence type="ECO:0000256" key="1">
    <source>
        <dbReference type="ARBA" id="ARBA00023015"/>
    </source>
</evidence>
<dbReference type="SMART" id="SM00347">
    <property type="entry name" value="HTH_MARR"/>
    <property type="match status" value="1"/>
</dbReference>
<dbReference type="InterPro" id="IPR036390">
    <property type="entry name" value="WH_DNA-bd_sf"/>
</dbReference>
<evidence type="ECO:0000256" key="2">
    <source>
        <dbReference type="ARBA" id="ARBA00023125"/>
    </source>
</evidence>
<dbReference type="RefSeq" id="WP_017512847.1">
    <property type="nucleotide sequence ID" value="NZ_CP037901.1"/>
</dbReference>
<dbReference type="SUPFAM" id="SSF46785">
    <property type="entry name" value="Winged helix' DNA-binding domain"/>
    <property type="match status" value="1"/>
</dbReference>
<dbReference type="Pfam" id="PF12802">
    <property type="entry name" value="MarR_2"/>
    <property type="match status" value="1"/>
</dbReference>
<dbReference type="PANTHER" id="PTHR35790:SF4">
    <property type="entry name" value="HTH-TYPE TRANSCRIPTIONAL REGULATOR PCHR"/>
    <property type="match status" value="1"/>
</dbReference>
<dbReference type="CDD" id="cd00090">
    <property type="entry name" value="HTH_ARSR"/>
    <property type="match status" value="1"/>
</dbReference>
<proteinExistence type="predicted"/>
<evidence type="ECO:0000259" key="5">
    <source>
        <dbReference type="PROSITE" id="PS50995"/>
    </source>
</evidence>
<evidence type="ECO:0000256" key="3">
    <source>
        <dbReference type="ARBA" id="ARBA00023163"/>
    </source>
</evidence>
<dbReference type="Proteomes" id="UP000253772">
    <property type="component" value="Chromosome c2"/>
</dbReference>
<dbReference type="InterPro" id="IPR036388">
    <property type="entry name" value="WH-like_DNA-bd_sf"/>
</dbReference>
<dbReference type="InterPro" id="IPR052067">
    <property type="entry name" value="Metal_resp_HTH_trans_reg"/>
</dbReference>
<dbReference type="PANTHER" id="PTHR35790">
    <property type="entry name" value="HTH-TYPE TRANSCRIPTIONAL REGULATOR PCHR"/>
    <property type="match status" value="1"/>
</dbReference>
<name>A0A482IY74_9BURK</name>
<protein>
    <submittedName>
        <fullName evidence="6">MarR family transcriptional regulator</fullName>
    </submittedName>
</protein>
<feature type="domain" description="HTH marR-type" evidence="5">
    <location>
        <begin position="31"/>
        <end position="164"/>
    </location>
</feature>
<evidence type="ECO:0000313" key="7">
    <source>
        <dbReference type="Proteomes" id="UP000253772"/>
    </source>
</evidence>
<dbReference type="InterPro" id="IPR011991">
    <property type="entry name" value="ArsR-like_HTH"/>
</dbReference>
<dbReference type="Gene3D" id="1.10.10.10">
    <property type="entry name" value="Winged helix-like DNA-binding domain superfamily/Winged helix DNA-binding domain"/>
    <property type="match status" value="1"/>
</dbReference>
<dbReference type="PROSITE" id="PS50995">
    <property type="entry name" value="HTH_MARR_2"/>
    <property type="match status" value="1"/>
</dbReference>
<accession>A0A482IY74</accession>
<reference evidence="6 7" key="1">
    <citation type="submission" date="2019-03" db="EMBL/GenBank/DDBJ databases">
        <title>Comparative insights into the high quality Complete genome sequence of highly metal resistant Cupriavidus metallidurans strain BS1 isolated from a gold-copper mine.</title>
        <authorList>
            <person name="Mazhar H.S."/>
            <person name="Rensing C."/>
        </authorList>
    </citation>
    <scope>NUCLEOTIDE SEQUENCE [LARGE SCALE GENOMIC DNA]</scope>
    <source>
        <strain evidence="6 7">BS1</strain>
    </source>
</reference>
<feature type="compositionally biased region" description="Polar residues" evidence="4">
    <location>
        <begin position="1"/>
        <end position="18"/>
    </location>
</feature>
<organism evidence="6 7">
    <name type="scientific">Cupriavidus metallidurans</name>
    <dbReference type="NCBI Taxonomy" id="119219"/>
    <lineage>
        <taxon>Bacteria</taxon>
        <taxon>Pseudomonadati</taxon>
        <taxon>Pseudomonadota</taxon>
        <taxon>Betaproteobacteria</taxon>
        <taxon>Burkholderiales</taxon>
        <taxon>Burkholderiaceae</taxon>
        <taxon>Cupriavidus</taxon>
    </lineage>
</organism>
<dbReference type="GO" id="GO:0003677">
    <property type="term" value="F:DNA binding"/>
    <property type="evidence" value="ECO:0007669"/>
    <property type="project" value="UniProtKB-KW"/>
</dbReference>
<dbReference type="GO" id="GO:0003700">
    <property type="term" value="F:DNA-binding transcription factor activity"/>
    <property type="evidence" value="ECO:0007669"/>
    <property type="project" value="InterPro"/>
</dbReference>
<evidence type="ECO:0000313" key="6">
    <source>
        <dbReference type="EMBL" id="QBP11894.1"/>
    </source>
</evidence>
<feature type="region of interest" description="Disordered" evidence="4">
    <location>
        <begin position="1"/>
        <end position="22"/>
    </location>
</feature>
<sequence>MSSTTRSASVDTGTTDPWSNLDEAGTDLNVNDFLTTMLSQLVTALRSNVTEPYASRFELTVPEWRILALLAHGETMSFAELVRQSTSDKALVSRTLRLLEDRGLVTLESEGGTRRRLTCRISPEGATLHAQVIPLARRGQASVIRMLTPEERRGLYSGLRKLHGLCTTPNKP</sequence>
<dbReference type="InterPro" id="IPR000835">
    <property type="entry name" value="HTH_MarR-typ"/>
</dbReference>
<evidence type="ECO:0000256" key="4">
    <source>
        <dbReference type="SAM" id="MobiDB-lite"/>
    </source>
</evidence>
<keyword evidence="3" id="KW-0804">Transcription</keyword>